<evidence type="ECO:0000313" key="1">
    <source>
        <dbReference type="EMBL" id="ATF62308.1"/>
    </source>
</evidence>
<dbReference type="RefSeq" id="WP_049353062.1">
    <property type="nucleotide sequence ID" value="NZ_CAURBG010000002.1"/>
</dbReference>
<protein>
    <submittedName>
        <fullName evidence="1">Uncharacterized protein</fullName>
    </submittedName>
</protein>
<organism evidence="1 2">
    <name type="scientific">Rothia mucilaginosa</name>
    <dbReference type="NCBI Taxonomy" id="43675"/>
    <lineage>
        <taxon>Bacteria</taxon>
        <taxon>Bacillati</taxon>
        <taxon>Actinomycetota</taxon>
        <taxon>Actinomycetes</taxon>
        <taxon>Micrococcales</taxon>
        <taxon>Micrococcaceae</taxon>
        <taxon>Rothia</taxon>
    </lineage>
</organism>
<accession>A0A291DCX3</accession>
<sequence length="94" mass="11032">MLDWEKAKILSAVMRTRALEERTRPFVEEFDNAGEWELALASVIGDFVKQKVTFPYDVAVLADHEFMPDDLVESMWTYATEEFDYEAHLDLLER</sequence>
<evidence type="ECO:0000313" key="2">
    <source>
        <dbReference type="Proteomes" id="UP000218628"/>
    </source>
</evidence>
<dbReference type="AlphaFoldDB" id="A0A291DCX3"/>
<name>A0A291DCX3_9MICC</name>
<dbReference type="EMBL" id="CP023510">
    <property type="protein sequence ID" value="ATF62308.1"/>
    <property type="molecule type" value="Genomic_DNA"/>
</dbReference>
<reference evidence="2" key="1">
    <citation type="submission" date="2017-09" db="EMBL/GenBank/DDBJ databases">
        <title>FDA dAtabase for Regulatory Grade micrObial Sequences (FDA-ARGOS): Supporting development and validation of Infectious Disease Dx tests.</title>
        <authorList>
            <person name="Minogue T."/>
            <person name="Wolcott M."/>
            <person name="Wasieloski L."/>
            <person name="Aguilar W."/>
            <person name="Moore D."/>
            <person name="Tallon L."/>
            <person name="Sadzewicz L."/>
            <person name="Ott S."/>
            <person name="Zhao X."/>
            <person name="Nagaraj S."/>
            <person name="Vavikolanu K."/>
            <person name="Aluvathingal J."/>
            <person name="Nadendla S."/>
            <person name="Sichtig H."/>
        </authorList>
    </citation>
    <scope>NUCLEOTIDE SEQUENCE [LARGE SCALE GENOMIC DNA]</scope>
    <source>
        <strain evidence="2">FDAARGOS_369</strain>
    </source>
</reference>
<dbReference type="Proteomes" id="UP000218628">
    <property type="component" value="Chromosome"/>
</dbReference>
<proteinExistence type="predicted"/>
<gene>
    <name evidence="1" type="ORF">CO690_00900</name>
</gene>